<comment type="caution">
    <text evidence="1">The sequence shown here is derived from an EMBL/GenBank/DDBJ whole genome shotgun (WGS) entry which is preliminary data.</text>
</comment>
<dbReference type="PANTHER" id="PTHR30348:SF14">
    <property type="entry name" value="BLR8050 PROTEIN"/>
    <property type="match status" value="1"/>
</dbReference>
<reference evidence="1" key="2">
    <citation type="submission" date="2020-09" db="EMBL/GenBank/DDBJ databases">
        <authorList>
            <person name="Sun Q."/>
            <person name="Zhou Y."/>
        </authorList>
    </citation>
    <scope>NUCLEOTIDE SEQUENCE</scope>
    <source>
        <strain evidence="1">CGMCC 1.15290</strain>
    </source>
</reference>
<dbReference type="RefSeq" id="WP_188954960.1">
    <property type="nucleotide sequence ID" value="NZ_BMIB01000003.1"/>
</dbReference>
<evidence type="ECO:0008006" key="3">
    <source>
        <dbReference type="Google" id="ProtNLM"/>
    </source>
</evidence>
<reference evidence="1" key="1">
    <citation type="journal article" date="2014" name="Int. J. Syst. Evol. Microbiol.">
        <title>Complete genome sequence of Corynebacterium casei LMG S-19264T (=DSM 44701T), isolated from a smear-ripened cheese.</title>
        <authorList>
            <consortium name="US DOE Joint Genome Institute (JGI-PGF)"/>
            <person name="Walter F."/>
            <person name="Albersmeier A."/>
            <person name="Kalinowski J."/>
            <person name="Ruckert C."/>
        </authorList>
    </citation>
    <scope>NUCLEOTIDE SEQUENCE</scope>
    <source>
        <strain evidence="1">CGMCC 1.15290</strain>
    </source>
</reference>
<dbReference type="InterPro" id="IPR036520">
    <property type="entry name" value="UPF0759_sf"/>
</dbReference>
<dbReference type="AlphaFoldDB" id="A0A917J036"/>
<organism evidence="1 2">
    <name type="scientific">Filimonas zeae</name>
    <dbReference type="NCBI Taxonomy" id="1737353"/>
    <lineage>
        <taxon>Bacteria</taxon>
        <taxon>Pseudomonadati</taxon>
        <taxon>Bacteroidota</taxon>
        <taxon>Chitinophagia</taxon>
        <taxon>Chitinophagales</taxon>
        <taxon>Chitinophagaceae</taxon>
        <taxon>Filimonas</taxon>
    </lineage>
</organism>
<gene>
    <name evidence="1" type="ORF">GCM10011379_36860</name>
</gene>
<dbReference type="PANTHER" id="PTHR30348">
    <property type="entry name" value="UNCHARACTERIZED PROTEIN YECE"/>
    <property type="match status" value="1"/>
</dbReference>
<dbReference type="Pfam" id="PF01904">
    <property type="entry name" value="DUF72"/>
    <property type="match status" value="1"/>
</dbReference>
<dbReference type="InterPro" id="IPR002763">
    <property type="entry name" value="DUF72"/>
</dbReference>
<evidence type="ECO:0000313" key="2">
    <source>
        <dbReference type="Proteomes" id="UP000627292"/>
    </source>
</evidence>
<protein>
    <recommendedName>
        <fullName evidence="3">DUF72 domain-containing protein</fullName>
    </recommendedName>
</protein>
<evidence type="ECO:0000313" key="1">
    <source>
        <dbReference type="EMBL" id="GGH74343.1"/>
    </source>
</evidence>
<dbReference type="Gene3D" id="3.20.20.410">
    <property type="entry name" value="Protein of unknown function UPF0759"/>
    <property type="match status" value="1"/>
</dbReference>
<accession>A0A917J036</accession>
<dbReference type="EMBL" id="BMIB01000003">
    <property type="protein sequence ID" value="GGH74343.1"/>
    <property type="molecule type" value="Genomic_DNA"/>
</dbReference>
<sequence>MILIASIISHSTITMHTIRIGTSNIVLPGNKQSFPEEYRSASRLTYYASLFNTLEVNSSFYKVPQPETFARWAAEVPDNFRFTVKLWKGITHARALAWQEQDVIKFMQAARQLGNKKGCLLIQFPASVTVDYVAPVKQLLQLVRRHNPHNEWHTVVEFRHTGWYTPQTYQMLNQQHCSIVLHDKSRSATMQLNEHASVAFIRFHGTDDNYGGTYTTAHLQAVHQQMQQWLQAGKQVYAYFNNTLGTAYEDAMLLKNIATTSEQHRTGQLKQ</sequence>
<dbReference type="SUPFAM" id="SSF117396">
    <property type="entry name" value="TM1631-like"/>
    <property type="match status" value="1"/>
</dbReference>
<keyword evidence="2" id="KW-1185">Reference proteome</keyword>
<proteinExistence type="predicted"/>
<name>A0A917J036_9BACT</name>
<dbReference type="Proteomes" id="UP000627292">
    <property type="component" value="Unassembled WGS sequence"/>
</dbReference>